<name>A0A1B0ARX2_9MUSC</name>
<evidence type="ECO:0000313" key="2">
    <source>
        <dbReference type="Proteomes" id="UP000092460"/>
    </source>
</evidence>
<dbReference type="Proteomes" id="UP000092460">
    <property type="component" value="Unassembled WGS sequence"/>
</dbReference>
<accession>A0A1B0ARX2</accession>
<dbReference type="EMBL" id="JXJN01002618">
    <property type="status" value="NOT_ANNOTATED_CDS"/>
    <property type="molecule type" value="Genomic_DNA"/>
</dbReference>
<sequence>MTMTGVDECSVFRVNSKYMSKNWEIFDLVNSQYGKDATNINKTNAKMLQSFVLPLYVNVSLPSCIYIYSATLVISENACLYLVEDKISANISDNVMIKLQCNI</sequence>
<organism evidence="1 2">
    <name type="scientific">Glossina palpalis gambiensis</name>
    <dbReference type="NCBI Taxonomy" id="67801"/>
    <lineage>
        <taxon>Eukaryota</taxon>
        <taxon>Metazoa</taxon>
        <taxon>Ecdysozoa</taxon>
        <taxon>Arthropoda</taxon>
        <taxon>Hexapoda</taxon>
        <taxon>Insecta</taxon>
        <taxon>Pterygota</taxon>
        <taxon>Neoptera</taxon>
        <taxon>Endopterygota</taxon>
        <taxon>Diptera</taxon>
        <taxon>Brachycera</taxon>
        <taxon>Muscomorpha</taxon>
        <taxon>Hippoboscoidea</taxon>
        <taxon>Glossinidae</taxon>
        <taxon>Glossina</taxon>
    </lineage>
</organism>
<keyword evidence="2" id="KW-1185">Reference proteome</keyword>
<dbReference type="VEuPathDB" id="VectorBase:GPPI006362"/>
<protein>
    <submittedName>
        <fullName evidence="1">Uncharacterized protein</fullName>
    </submittedName>
</protein>
<dbReference type="EnsemblMetazoa" id="GPPI006362-RA">
    <property type="protein sequence ID" value="GPPI006362-PA"/>
    <property type="gene ID" value="GPPI006362"/>
</dbReference>
<reference evidence="1" key="2">
    <citation type="submission" date="2020-05" db="UniProtKB">
        <authorList>
            <consortium name="EnsemblMetazoa"/>
        </authorList>
    </citation>
    <scope>IDENTIFICATION</scope>
    <source>
        <strain evidence="1">IAEA</strain>
    </source>
</reference>
<reference evidence="2" key="1">
    <citation type="submission" date="2015-01" db="EMBL/GenBank/DDBJ databases">
        <authorList>
            <person name="Aksoy S."/>
            <person name="Warren W."/>
            <person name="Wilson R.K."/>
        </authorList>
    </citation>
    <scope>NUCLEOTIDE SEQUENCE [LARGE SCALE GENOMIC DNA]</scope>
    <source>
        <strain evidence="2">IAEA</strain>
    </source>
</reference>
<proteinExistence type="predicted"/>
<evidence type="ECO:0000313" key="1">
    <source>
        <dbReference type="EnsemblMetazoa" id="GPPI006362-PA"/>
    </source>
</evidence>
<dbReference type="AlphaFoldDB" id="A0A1B0ARX2"/>